<reference evidence="2 3" key="1">
    <citation type="submission" date="2020-06" db="EMBL/GenBank/DDBJ databases">
        <authorList>
            <person name="Li R."/>
            <person name="Bekaert M."/>
        </authorList>
    </citation>
    <scope>NUCLEOTIDE SEQUENCE [LARGE SCALE GENOMIC DNA]</scope>
    <source>
        <strain evidence="3">wild</strain>
    </source>
</reference>
<gene>
    <name evidence="2" type="ORF">MCOR_51285</name>
</gene>
<accession>A0A6J8EED3</accession>
<organism evidence="2 3">
    <name type="scientific">Mytilus coruscus</name>
    <name type="common">Sea mussel</name>
    <dbReference type="NCBI Taxonomy" id="42192"/>
    <lineage>
        <taxon>Eukaryota</taxon>
        <taxon>Metazoa</taxon>
        <taxon>Spiralia</taxon>
        <taxon>Lophotrochozoa</taxon>
        <taxon>Mollusca</taxon>
        <taxon>Bivalvia</taxon>
        <taxon>Autobranchia</taxon>
        <taxon>Pteriomorphia</taxon>
        <taxon>Mytilida</taxon>
        <taxon>Mytiloidea</taxon>
        <taxon>Mytilidae</taxon>
        <taxon>Mytilinae</taxon>
        <taxon>Mytilus</taxon>
    </lineage>
</organism>
<protein>
    <submittedName>
        <fullName evidence="2">Uncharacterized protein</fullName>
    </submittedName>
</protein>
<proteinExistence type="predicted"/>
<feature type="region of interest" description="Disordered" evidence="1">
    <location>
        <begin position="119"/>
        <end position="139"/>
    </location>
</feature>
<dbReference type="AlphaFoldDB" id="A0A6J8EED3"/>
<dbReference type="Proteomes" id="UP000507470">
    <property type="component" value="Unassembled WGS sequence"/>
</dbReference>
<sequence>MFLSKDEFKEYSNILRLGGNFSNKRSSSKQGHSTTYCHSTTEFSSHIIDLESAGMASDYLIEPKGNTTLLVPRTVCAKGQKPTLCFLNITDNPVRIPKGDEVGYTQEVKVIQSMDEEPLPSVGTCTTPSTLKKGSPKSGIPSHLKDFVRRF</sequence>
<keyword evidence="3" id="KW-1185">Reference proteome</keyword>
<evidence type="ECO:0000256" key="1">
    <source>
        <dbReference type="SAM" id="MobiDB-lite"/>
    </source>
</evidence>
<dbReference type="EMBL" id="CACVKT020008954">
    <property type="protein sequence ID" value="CAC5418880.1"/>
    <property type="molecule type" value="Genomic_DNA"/>
</dbReference>
<evidence type="ECO:0000313" key="3">
    <source>
        <dbReference type="Proteomes" id="UP000507470"/>
    </source>
</evidence>
<feature type="compositionally biased region" description="Polar residues" evidence="1">
    <location>
        <begin position="123"/>
        <end position="132"/>
    </location>
</feature>
<evidence type="ECO:0000313" key="2">
    <source>
        <dbReference type="EMBL" id="CAC5418880.1"/>
    </source>
</evidence>
<name>A0A6J8EED3_MYTCO</name>